<evidence type="ECO:0000256" key="4">
    <source>
        <dbReference type="ARBA" id="ARBA00022801"/>
    </source>
</evidence>
<dbReference type="Gramene" id="ONK55622">
    <property type="protein sequence ID" value="ONK55622"/>
    <property type="gene ID" value="A4U43_UnF810"/>
</dbReference>
<evidence type="ECO:0000259" key="11">
    <source>
        <dbReference type="Pfam" id="PF05922"/>
    </source>
</evidence>
<dbReference type="InterPro" id="IPR022398">
    <property type="entry name" value="Peptidase_S8_His-AS"/>
</dbReference>
<dbReference type="SUPFAM" id="SSF52743">
    <property type="entry name" value="Subtilisin-like"/>
    <property type="match status" value="1"/>
</dbReference>
<keyword evidence="2 7" id="KW-0645">Protease</keyword>
<dbReference type="Pfam" id="PF00082">
    <property type="entry name" value="Peptidase_S8"/>
    <property type="match status" value="1"/>
</dbReference>
<dbReference type="Proteomes" id="UP000243459">
    <property type="component" value="Unassembled WGS sequence"/>
</dbReference>
<evidence type="ECO:0000256" key="2">
    <source>
        <dbReference type="ARBA" id="ARBA00022670"/>
    </source>
</evidence>
<dbReference type="PANTHER" id="PTHR10795">
    <property type="entry name" value="PROPROTEIN CONVERTASE SUBTILISIN/KEXIN"/>
    <property type="match status" value="1"/>
</dbReference>
<feature type="active site" description="Charge relay system" evidence="6 7">
    <location>
        <position position="484"/>
    </location>
</feature>
<keyword evidence="5 7" id="KW-0720">Serine protease</keyword>
<evidence type="ECO:0000256" key="6">
    <source>
        <dbReference type="PIRSR" id="PIRSR615500-1"/>
    </source>
</evidence>
<dbReference type="Gene3D" id="3.30.70.80">
    <property type="entry name" value="Peptidase S8 propeptide/proteinase inhibitor I9"/>
    <property type="match status" value="1"/>
</dbReference>
<dbReference type="CDD" id="cd02120">
    <property type="entry name" value="PA_subtilisin_like"/>
    <property type="match status" value="1"/>
</dbReference>
<dbReference type="Gene3D" id="3.40.50.200">
    <property type="entry name" value="Peptidase S8/S53 domain"/>
    <property type="match status" value="1"/>
</dbReference>
<dbReference type="GO" id="GO:0004252">
    <property type="term" value="F:serine-type endopeptidase activity"/>
    <property type="evidence" value="ECO:0007669"/>
    <property type="project" value="UniProtKB-UniRule"/>
</dbReference>
<keyword evidence="14" id="KW-1185">Reference proteome</keyword>
<name>A0A1R3L7M9_ASPOF</name>
<feature type="signal peptide" evidence="8">
    <location>
        <begin position="1"/>
        <end position="23"/>
    </location>
</feature>
<feature type="active site" description="Charge relay system" evidence="6 7">
    <location>
        <position position="160"/>
    </location>
</feature>
<dbReference type="Gene3D" id="2.60.40.2310">
    <property type="match status" value="1"/>
</dbReference>
<dbReference type="PROSITE" id="PS51892">
    <property type="entry name" value="SUBTILASE"/>
    <property type="match status" value="1"/>
</dbReference>
<keyword evidence="3 8" id="KW-0732">Signal</keyword>
<sequence>MEPHNLFLFLFLFFNLQSLLINGNPLPIIKDQLQTYIVHLHKPNTTKNLVQWHTSFLPNSTLDSGEPRLLHSYRHSITGFTAKLTLEEVRAMESMNGFAHAQLSRTLQLHTTYTPQFLGLSDWSPTWGESLYGEGTVIGVLDTGAFSGGEKQLVLDAEGHGTHVAGIAAGNFVEDAEVLGMAKGLASGVAPKSHLAIYKVCDRGGCDEGDVIAGIDQAIRDGVDVMLMPFGGLPNDVYRDSIAIASLAAVEKGIMVCASAGNIGPRKSTVSHEAPWILTVGATSTDRRIRVTVKLGNGMILNGESAFQPSGIISSNLLPIVFPGIDGDVASLNCYRGSLDDIDVRGKIVLCHNEGTNNTEKGDVVKDAGGAGMIIMNRQSQGFTVSAEVHSLAASHISYIDGRKIRSYVYLSTNSTPMASMIFKRTVFGSHPSPSVASFSSRGPSLMNAGILKPDITAPGVNILSAYSTKSIASTSFNFQSGTSMAAAHVSGIIALIKNKYPRWSPAAIKSAIITSARDIDLHGNRIFDESSYNKSADIFAMGAGIVNPLGAMDPGLVYDIRYNDYISYLCGLNYNVHRSSFHCNSSLDPEQLNYPSISVSLRAVSMKTVTRTVRNVGEAHAVYLAKIVEPEGVRVDLSRYRLHFSRLDQEESFEIRFSIEERYMKKCRFSEGKLSWISNRHIVSSPISIRF</sequence>
<dbReference type="InterPro" id="IPR037045">
    <property type="entry name" value="S8pro/Inhibitor_I9_sf"/>
</dbReference>
<proteinExistence type="inferred from homology"/>
<dbReference type="InterPro" id="IPR015500">
    <property type="entry name" value="Peptidase_S8_subtilisin-rel"/>
</dbReference>
<evidence type="ECO:0000313" key="13">
    <source>
        <dbReference type="EMBL" id="ONK55622.1"/>
    </source>
</evidence>
<dbReference type="Pfam" id="PF02225">
    <property type="entry name" value="PA"/>
    <property type="match status" value="1"/>
</dbReference>
<dbReference type="Pfam" id="PF17766">
    <property type="entry name" value="fn3_6"/>
    <property type="match status" value="1"/>
</dbReference>
<dbReference type="AlphaFoldDB" id="A0A1R3L7M9"/>
<dbReference type="InterPro" id="IPR041469">
    <property type="entry name" value="Subtilisin-like_FN3"/>
</dbReference>
<evidence type="ECO:0000259" key="10">
    <source>
        <dbReference type="Pfam" id="PF02225"/>
    </source>
</evidence>
<protein>
    <submittedName>
        <fullName evidence="13">Uncharacterized protein</fullName>
    </submittedName>
</protein>
<dbReference type="EMBL" id="KV863334">
    <property type="protein sequence ID" value="ONK55622.1"/>
    <property type="molecule type" value="Genomic_DNA"/>
</dbReference>
<evidence type="ECO:0000256" key="7">
    <source>
        <dbReference type="PROSITE-ProRule" id="PRU01240"/>
    </source>
</evidence>
<feature type="domain" description="Subtilisin-like protease fibronectin type-III" evidence="12">
    <location>
        <begin position="592"/>
        <end position="690"/>
    </location>
</feature>
<feature type="active site" description="Charge relay system" evidence="6 7">
    <location>
        <position position="142"/>
    </location>
</feature>
<dbReference type="InterPro" id="IPR003137">
    <property type="entry name" value="PA_domain"/>
</dbReference>
<evidence type="ECO:0000256" key="3">
    <source>
        <dbReference type="ARBA" id="ARBA00022729"/>
    </source>
</evidence>
<dbReference type="InterPro" id="IPR000209">
    <property type="entry name" value="Peptidase_S8/S53_dom"/>
</dbReference>
<feature type="domain" description="PA" evidence="10">
    <location>
        <begin position="331"/>
        <end position="405"/>
    </location>
</feature>
<evidence type="ECO:0000259" key="9">
    <source>
        <dbReference type="Pfam" id="PF00082"/>
    </source>
</evidence>
<accession>A0A1R3L7M9</accession>
<keyword evidence="4 7" id="KW-0378">Hydrolase</keyword>
<feature type="chain" id="PRO_5012842443" evidence="8">
    <location>
        <begin position="24"/>
        <end position="692"/>
    </location>
</feature>
<feature type="domain" description="Inhibitor I9" evidence="11">
    <location>
        <begin position="35"/>
        <end position="110"/>
    </location>
</feature>
<evidence type="ECO:0000256" key="5">
    <source>
        <dbReference type="ARBA" id="ARBA00022825"/>
    </source>
</evidence>
<evidence type="ECO:0000313" key="14">
    <source>
        <dbReference type="Proteomes" id="UP000243459"/>
    </source>
</evidence>
<organism evidence="13 14">
    <name type="scientific">Asparagus officinalis</name>
    <name type="common">Garden asparagus</name>
    <dbReference type="NCBI Taxonomy" id="4686"/>
    <lineage>
        <taxon>Eukaryota</taxon>
        <taxon>Viridiplantae</taxon>
        <taxon>Streptophyta</taxon>
        <taxon>Embryophyta</taxon>
        <taxon>Tracheophyta</taxon>
        <taxon>Spermatophyta</taxon>
        <taxon>Magnoliopsida</taxon>
        <taxon>Liliopsida</taxon>
        <taxon>Asparagales</taxon>
        <taxon>Asparagaceae</taxon>
        <taxon>Asparagoideae</taxon>
        <taxon>Asparagus</taxon>
    </lineage>
</organism>
<dbReference type="InterPro" id="IPR010259">
    <property type="entry name" value="S8pro/Inhibitor_I9"/>
</dbReference>
<feature type="domain" description="Peptidase S8/S53" evidence="9">
    <location>
        <begin position="149"/>
        <end position="520"/>
    </location>
</feature>
<evidence type="ECO:0000256" key="1">
    <source>
        <dbReference type="ARBA" id="ARBA00011073"/>
    </source>
</evidence>
<dbReference type="PROSITE" id="PS00137">
    <property type="entry name" value="SUBTILASE_HIS"/>
    <property type="match status" value="1"/>
</dbReference>
<dbReference type="InterPro" id="IPR036852">
    <property type="entry name" value="Peptidase_S8/S53_dom_sf"/>
</dbReference>
<evidence type="ECO:0000259" key="12">
    <source>
        <dbReference type="Pfam" id="PF17766"/>
    </source>
</evidence>
<dbReference type="Pfam" id="PF05922">
    <property type="entry name" value="Inhibitor_I9"/>
    <property type="match status" value="1"/>
</dbReference>
<dbReference type="GO" id="GO:0006508">
    <property type="term" value="P:proteolysis"/>
    <property type="evidence" value="ECO:0007669"/>
    <property type="project" value="UniProtKB-KW"/>
</dbReference>
<comment type="similarity">
    <text evidence="1 7">Belongs to the peptidase S8 family.</text>
</comment>
<gene>
    <name evidence="13" type="ORF">A4U43_UnF810</name>
</gene>
<dbReference type="Gene3D" id="3.50.30.30">
    <property type="match status" value="1"/>
</dbReference>
<dbReference type="PRINTS" id="PR00723">
    <property type="entry name" value="SUBTILISIN"/>
</dbReference>
<dbReference type="InterPro" id="IPR045051">
    <property type="entry name" value="SBT"/>
</dbReference>
<dbReference type="OMA" id="ELMWHES"/>
<evidence type="ECO:0000256" key="8">
    <source>
        <dbReference type="SAM" id="SignalP"/>
    </source>
</evidence>
<reference evidence="14" key="1">
    <citation type="journal article" date="2017" name="Nat. Commun.">
        <title>The asparagus genome sheds light on the origin and evolution of a young Y chromosome.</title>
        <authorList>
            <person name="Harkess A."/>
            <person name="Zhou J."/>
            <person name="Xu C."/>
            <person name="Bowers J.E."/>
            <person name="Van der Hulst R."/>
            <person name="Ayyampalayam S."/>
            <person name="Mercati F."/>
            <person name="Riccardi P."/>
            <person name="McKain M.R."/>
            <person name="Kakrana A."/>
            <person name="Tang H."/>
            <person name="Ray J."/>
            <person name="Groenendijk J."/>
            <person name="Arikit S."/>
            <person name="Mathioni S.M."/>
            <person name="Nakano M."/>
            <person name="Shan H."/>
            <person name="Telgmann-Rauber A."/>
            <person name="Kanno A."/>
            <person name="Yue Z."/>
            <person name="Chen H."/>
            <person name="Li W."/>
            <person name="Chen Y."/>
            <person name="Xu X."/>
            <person name="Zhang Y."/>
            <person name="Luo S."/>
            <person name="Chen H."/>
            <person name="Gao J."/>
            <person name="Mao Z."/>
            <person name="Pires J.C."/>
            <person name="Luo M."/>
            <person name="Kudrna D."/>
            <person name="Wing R.A."/>
            <person name="Meyers B.C."/>
            <person name="Yi K."/>
            <person name="Kong H."/>
            <person name="Lavrijsen P."/>
            <person name="Sunseri F."/>
            <person name="Falavigna A."/>
            <person name="Ye Y."/>
            <person name="Leebens-Mack J.H."/>
            <person name="Chen G."/>
        </authorList>
    </citation>
    <scope>NUCLEOTIDE SEQUENCE [LARGE SCALE GENOMIC DNA]</scope>
    <source>
        <strain evidence="14">cv. DH0086</strain>
    </source>
</reference>